<gene>
    <name evidence="2" type="ORF">C7959_1721</name>
</gene>
<dbReference type="Pfam" id="PF00078">
    <property type="entry name" value="RVT_1"/>
    <property type="match status" value="1"/>
</dbReference>
<dbReference type="AlphaFoldDB" id="A0A4R8GN07"/>
<dbReference type="Proteomes" id="UP000295832">
    <property type="component" value="Unassembled WGS sequence"/>
</dbReference>
<dbReference type="CDD" id="cd01651">
    <property type="entry name" value="RT_G2_intron"/>
    <property type="match status" value="1"/>
</dbReference>
<keyword evidence="2" id="KW-0695">RNA-directed DNA polymerase</keyword>
<dbReference type="InterPro" id="IPR000477">
    <property type="entry name" value="RT_dom"/>
</dbReference>
<dbReference type="NCBIfam" id="TIGR04416">
    <property type="entry name" value="group_II_RT_mat"/>
    <property type="match status" value="1"/>
</dbReference>
<dbReference type="PANTHER" id="PTHR34047">
    <property type="entry name" value="NUCLEAR INTRON MATURASE 1, MITOCHONDRIAL-RELATED"/>
    <property type="match status" value="1"/>
</dbReference>
<accession>A0A4R8GN07</accession>
<protein>
    <submittedName>
        <fullName evidence="2">Group II intron reverse transcriptase/maturase</fullName>
    </submittedName>
</protein>
<dbReference type="Gene3D" id="3.30.70.270">
    <property type="match status" value="1"/>
</dbReference>
<comment type="caution">
    <text evidence="2">The sequence shown here is derived from an EMBL/GenBank/DDBJ whole genome shotgun (WGS) entry which is preliminary data.</text>
</comment>
<dbReference type="SUPFAM" id="SSF56672">
    <property type="entry name" value="DNA/RNA polymerases"/>
    <property type="match status" value="1"/>
</dbReference>
<evidence type="ECO:0000259" key="1">
    <source>
        <dbReference type="PROSITE" id="PS50878"/>
    </source>
</evidence>
<dbReference type="PANTHER" id="PTHR34047:SF8">
    <property type="entry name" value="PROTEIN YKFC"/>
    <property type="match status" value="1"/>
</dbReference>
<dbReference type="InterPro" id="IPR013597">
    <property type="entry name" value="Mat_intron_G2"/>
</dbReference>
<name>A0A4R8GN07_9FIRM</name>
<keyword evidence="2" id="KW-0548">Nucleotidyltransferase</keyword>
<feature type="domain" description="Reverse transcriptase" evidence="1">
    <location>
        <begin position="55"/>
        <end position="282"/>
    </location>
</feature>
<sequence length="388" mass="45762">MRRIRTYYTLKNIILDKFRMNYAAQQVLSNGGCSGIDGEDIEKFRDNYKLNMRELHRQMKENRYNPSPVMRTYIPKSNGKKRPLGIPTVKDRVAQATVKQVMEIIFERVFCDCSYGFRPKRSAHDAIDKIEEYKNQGYKWVVDADIKSYFDNIDHDLLMDFVAEHISDGWVLGLIRSWLTAGIMNSNRLEKTEKGTPQGGVISPLLANIYLHQFDKEMTDRGYKLVRYADDFVVLTKSKRKAKRALVVVREIIEEKLKLKLHPEKTVITNFGKGFVFLGYEFVAWSYKRPRKKAIDKFKDKIRNITRRNRPFPVEFIIGELNPVLRGWANYFKFGNVKRLFRKLDSWIRMRIRAFMEKKKAILNQNYRISNSMLEDKGLISLLTYCFN</sequence>
<organism evidence="2 3">
    <name type="scientific">Orenia marismortui</name>
    <dbReference type="NCBI Taxonomy" id="46469"/>
    <lineage>
        <taxon>Bacteria</taxon>
        <taxon>Bacillati</taxon>
        <taxon>Bacillota</taxon>
        <taxon>Clostridia</taxon>
        <taxon>Halanaerobiales</taxon>
        <taxon>Halobacteroidaceae</taxon>
        <taxon>Orenia</taxon>
    </lineage>
</organism>
<dbReference type="InterPro" id="IPR030931">
    <property type="entry name" value="Group_II_RT_mat"/>
</dbReference>
<dbReference type="InterPro" id="IPR051083">
    <property type="entry name" value="GrpII_Intron_Splice-Mob/Def"/>
</dbReference>
<evidence type="ECO:0000313" key="3">
    <source>
        <dbReference type="Proteomes" id="UP000295832"/>
    </source>
</evidence>
<keyword evidence="3" id="KW-1185">Reference proteome</keyword>
<dbReference type="PROSITE" id="PS50878">
    <property type="entry name" value="RT_POL"/>
    <property type="match status" value="1"/>
</dbReference>
<dbReference type="EMBL" id="SOEG01000072">
    <property type="protein sequence ID" value="TDX42957.1"/>
    <property type="molecule type" value="Genomic_DNA"/>
</dbReference>
<reference evidence="2 3" key="1">
    <citation type="submission" date="2019-03" db="EMBL/GenBank/DDBJ databases">
        <title>Subsurface microbial communities from deep shales in Ohio and West Virginia, USA.</title>
        <authorList>
            <person name="Wrighton K."/>
        </authorList>
    </citation>
    <scope>NUCLEOTIDE SEQUENCE [LARGE SCALE GENOMIC DNA]</scope>
    <source>
        <strain evidence="2 3">MSL 6dP</strain>
    </source>
</reference>
<proteinExistence type="predicted"/>
<dbReference type="InterPro" id="IPR043502">
    <property type="entry name" value="DNA/RNA_pol_sf"/>
</dbReference>
<dbReference type="RefSeq" id="WP_134119294.1">
    <property type="nucleotide sequence ID" value="NZ_SOEG01000072.1"/>
</dbReference>
<dbReference type="InterPro" id="IPR043128">
    <property type="entry name" value="Rev_trsase/Diguanyl_cyclase"/>
</dbReference>
<dbReference type="Pfam" id="PF08388">
    <property type="entry name" value="GIIM"/>
    <property type="match status" value="1"/>
</dbReference>
<dbReference type="GO" id="GO:0003964">
    <property type="term" value="F:RNA-directed DNA polymerase activity"/>
    <property type="evidence" value="ECO:0007669"/>
    <property type="project" value="UniProtKB-KW"/>
</dbReference>
<evidence type="ECO:0000313" key="2">
    <source>
        <dbReference type="EMBL" id="TDX42957.1"/>
    </source>
</evidence>
<keyword evidence="2" id="KW-0808">Transferase</keyword>
<dbReference type="STRING" id="926561.GCA_000379025_02222"/>